<protein>
    <recommendedName>
        <fullName evidence="15">ABC transporter domain-containing protein</fullName>
    </recommendedName>
</protein>
<name>A0A8S9GNR9_BRACR</name>
<dbReference type="InterPro" id="IPR011990">
    <property type="entry name" value="TPR-like_helical_dom_sf"/>
</dbReference>
<feature type="region of interest" description="Disordered" evidence="13">
    <location>
        <begin position="201"/>
        <end position="223"/>
    </location>
</feature>
<evidence type="ECO:0000256" key="12">
    <source>
        <dbReference type="PROSITE-ProRule" id="PRU00339"/>
    </source>
</evidence>
<comment type="similarity">
    <text evidence="11">Belongs to the APC3/CDC27 family.</text>
</comment>
<feature type="repeat" description="TPR" evidence="12">
    <location>
        <begin position="586"/>
        <end position="619"/>
    </location>
</feature>
<dbReference type="Gene3D" id="3.40.50.300">
    <property type="entry name" value="P-loop containing nucleotide triphosphate hydrolases"/>
    <property type="match status" value="1"/>
</dbReference>
<dbReference type="FunFam" id="1.25.40.10:FF:000018">
    <property type="entry name" value="Cell division cycle protein 27 homolog B"/>
    <property type="match status" value="1"/>
</dbReference>
<evidence type="ECO:0000259" key="15">
    <source>
        <dbReference type="PROSITE" id="PS50893"/>
    </source>
</evidence>
<comment type="subcellular location">
    <subcellularLocation>
        <location evidence="2">Membrane</location>
        <topology evidence="2">Multi-pass membrane protein</topology>
    </subcellularLocation>
    <subcellularLocation>
        <location evidence="1">Nucleus</location>
    </subcellularLocation>
</comment>
<dbReference type="SMART" id="SM00028">
    <property type="entry name" value="TPR"/>
    <property type="match status" value="6"/>
</dbReference>
<dbReference type="Pfam" id="PF12895">
    <property type="entry name" value="ANAPC3"/>
    <property type="match status" value="1"/>
</dbReference>
<feature type="compositionally biased region" description="Polar residues" evidence="13">
    <location>
        <begin position="268"/>
        <end position="296"/>
    </location>
</feature>
<dbReference type="GO" id="GO:0005524">
    <property type="term" value="F:ATP binding"/>
    <property type="evidence" value="ECO:0007669"/>
    <property type="project" value="InterPro"/>
</dbReference>
<dbReference type="GO" id="GO:0005680">
    <property type="term" value="C:anaphase-promoting complex"/>
    <property type="evidence" value="ECO:0007669"/>
    <property type="project" value="UniProtKB-ARBA"/>
</dbReference>
<keyword evidence="3" id="KW-0813">Transport</keyword>
<dbReference type="EMBL" id="QGKY02001925">
    <property type="protein sequence ID" value="KAF2545512.1"/>
    <property type="molecule type" value="Genomic_DNA"/>
</dbReference>
<evidence type="ECO:0000256" key="11">
    <source>
        <dbReference type="ARBA" id="ARBA00038210"/>
    </source>
</evidence>
<dbReference type="GO" id="GO:0016887">
    <property type="term" value="F:ATP hydrolysis activity"/>
    <property type="evidence" value="ECO:0007669"/>
    <property type="project" value="InterPro"/>
</dbReference>
<evidence type="ECO:0000256" key="5">
    <source>
        <dbReference type="ARBA" id="ARBA00022737"/>
    </source>
</evidence>
<dbReference type="Pfam" id="PF00005">
    <property type="entry name" value="ABC_tran"/>
    <property type="match status" value="1"/>
</dbReference>
<evidence type="ECO:0000256" key="8">
    <source>
        <dbReference type="ARBA" id="ARBA00022989"/>
    </source>
</evidence>
<dbReference type="PROSITE" id="PS50893">
    <property type="entry name" value="ABC_TRANSPORTER_2"/>
    <property type="match status" value="1"/>
</dbReference>
<dbReference type="Pfam" id="PF14559">
    <property type="entry name" value="TPR_19"/>
    <property type="match status" value="1"/>
</dbReference>
<feature type="transmembrane region" description="Helical" evidence="14">
    <location>
        <begin position="1088"/>
        <end position="1107"/>
    </location>
</feature>
<keyword evidence="5" id="KW-0677">Repeat</keyword>
<organism evidence="16">
    <name type="scientific">Brassica cretica</name>
    <name type="common">Mustard</name>
    <dbReference type="NCBI Taxonomy" id="69181"/>
    <lineage>
        <taxon>Eukaryota</taxon>
        <taxon>Viridiplantae</taxon>
        <taxon>Streptophyta</taxon>
        <taxon>Embryophyta</taxon>
        <taxon>Tracheophyta</taxon>
        <taxon>Spermatophyta</taxon>
        <taxon>Magnoliopsida</taxon>
        <taxon>eudicotyledons</taxon>
        <taxon>Gunneridae</taxon>
        <taxon>Pentapetalae</taxon>
        <taxon>rosids</taxon>
        <taxon>malvids</taxon>
        <taxon>Brassicales</taxon>
        <taxon>Brassicaceae</taxon>
        <taxon>Brassiceae</taxon>
        <taxon>Brassica</taxon>
    </lineage>
</organism>
<feature type="transmembrane region" description="Helical" evidence="14">
    <location>
        <begin position="1022"/>
        <end position="1046"/>
    </location>
</feature>
<dbReference type="PANTHER" id="PTHR19241">
    <property type="entry name" value="ATP-BINDING CASSETTE TRANSPORTER"/>
    <property type="match status" value="1"/>
</dbReference>
<proteinExistence type="inferred from homology"/>
<dbReference type="InterPro" id="IPR003439">
    <property type="entry name" value="ABC_transporter-like_ATP-bd"/>
</dbReference>
<keyword evidence="7 12" id="KW-0802">TPR repeat</keyword>
<evidence type="ECO:0000256" key="7">
    <source>
        <dbReference type="ARBA" id="ARBA00022803"/>
    </source>
</evidence>
<keyword evidence="9 14" id="KW-0472">Membrane</keyword>
<feature type="transmembrane region" description="Helical" evidence="14">
    <location>
        <begin position="978"/>
        <end position="1002"/>
    </location>
</feature>
<feature type="domain" description="ABC transporter" evidence="15">
    <location>
        <begin position="590"/>
        <end position="852"/>
    </location>
</feature>
<dbReference type="SUPFAM" id="SSF48452">
    <property type="entry name" value="TPR-like"/>
    <property type="match status" value="2"/>
</dbReference>
<keyword evidence="4 14" id="KW-0812">Transmembrane</keyword>
<dbReference type="InterPro" id="IPR019734">
    <property type="entry name" value="TPR_rpt"/>
</dbReference>
<accession>A0A8S9GNR9</accession>
<dbReference type="GO" id="GO:0005886">
    <property type="term" value="C:plasma membrane"/>
    <property type="evidence" value="ECO:0007669"/>
    <property type="project" value="UniProtKB-ARBA"/>
</dbReference>
<dbReference type="PROSITE" id="PS50005">
    <property type="entry name" value="TPR"/>
    <property type="match status" value="4"/>
</dbReference>
<feature type="transmembrane region" description="Helical" evidence="14">
    <location>
        <begin position="1119"/>
        <end position="1139"/>
    </location>
</feature>
<evidence type="ECO:0000256" key="2">
    <source>
        <dbReference type="ARBA" id="ARBA00004141"/>
    </source>
</evidence>
<keyword evidence="6" id="KW-0498">Mitosis</keyword>
<dbReference type="FunFam" id="3.40.50.300:FF:002615">
    <property type="entry name" value="ABC transporter"/>
    <property type="match status" value="1"/>
</dbReference>
<evidence type="ECO:0000256" key="3">
    <source>
        <dbReference type="ARBA" id="ARBA00022448"/>
    </source>
</evidence>
<gene>
    <name evidence="16" type="ORF">F2Q70_00023316</name>
</gene>
<dbReference type="Pfam" id="PF13432">
    <property type="entry name" value="TPR_16"/>
    <property type="match status" value="1"/>
</dbReference>
<dbReference type="Pfam" id="PF19055">
    <property type="entry name" value="ABC2_membrane_7"/>
    <property type="match status" value="1"/>
</dbReference>
<reference evidence="16" key="1">
    <citation type="submission" date="2019-12" db="EMBL/GenBank/DDBJ databases">
        <title>Genome sequencing and annotation of Brassica cretica.</title>
        <authorList>
            <person name="Studholme D.J."/>
            <person name="Sarris P.F."/>
        </authorList>
    </citation>
    <scope>NUCLEOTIDE SEQUENCE</scope>
    <source>
        <strain evidence="16">PFS-102/07</strain>
        <tissue evidence="16">Leaf</tissue>
    </source>
</reference>
<dbReference type="InterPro" id="IPR043926">
    <property type="entry name" value="ABCG_dom"/>
</dbReference>
<dbReference type="GO" id="GO:0140359">
    <property type="term" value="F:ABC-type transporter activity"/>
    <property type="evidence" value="ECO:0007669"/>
    <property type="project" value="InterPro"/>
</dbReference>
<feature type="transmembrane region" description="Helical" evidence="14">
    <location>
        <begin position="1170"/>
        <end position="1193"/>
    </location>
</feature>
<dbReference type="Pfam" id="PF13181">
    <property type="entry name" value="TPR_8"/>
    <property type="match status" value="1"/>
</dbReference>
<keyword evidence="8 14" id="KW-1133">Transmembrane helix</keyword>
<dbReference type="AlphaFoldDB" id="A0A8S9GNR9"/>
<keyword evidence="10" id="KW-0539">Nucleus</keyword>
<evidence type="ECO:0000256" key="13">
    <source>
        <dbReference type="SAM" id="MobiDB-lite"/>
    </source>
</evidence>
<feature type="repeat" description="TPR" evidence="12">
    <location>
        <begin position="484"/>
        <end position="517"/>
    </location>
</feature>
<evidence type="ECO:0000256" key="4">
    <source>
        <dbReference type="ARBA" id="ARBA00022692"/>
    </source>
</evidence>
<feature type="region of interest" description="Disordered" evidence="13">
    <location>
        <begin position="239"/>
        <end position="258"/>
    </location>
</feature>
<dbReference type="Gene3D" id="1.25.40.10">
    <property type="entry name" value="Tetratricopeptide repeat domain"/>
    <property type="match status" value="4"/>
</dbReference>
<evidence type="ECO:0000256" key="14">
    <source>
        <dbReference type="SAM" id="Phobius"/>
    </source>
</evidence>
<evidence type="ECO:0000256" key="1">
    <source>
        <dbReference type="ARBA" id="ARBA00004123"/>
    </source>
</evidence>
<dbReference type="SUPFAM" id="SSF52540">
    <property type="entry name" value="P-loop containing nucleoside triphosphate hydrolases"/>
    <property type="match status" value="1"/>
</dbReference>
<dbReference type="InterPro" id="IPR027417">
    <property type="entry name" value="P-loop_NTPase"/>
</dbReference>
<sequence length="1201" mass="136335">METLLANCVEKNLTQFMFSNAIFLCERLLAQFPSEVNLQLLARCYLSNSQPYSAYYILKGSKTPQSRYLFAFSCFKLDLLGEAESALLSTEESVEQRINFSEGETRDHLIDSDKVSKDTSVWQTEHVSGENQQDLKAKQLGAEIPPDSDKQCNGSSHINGWDLKTPSPVLTQVLDAPPPMLYKNMRRPEVEGLMSVHGESRRKFMSEEESLEAPEESGRRRSARIAARRKIPLFHSYGKDSHVLHHSPSESNGVPSLSSMIGKCRIQSSKEATTSGQSIGDTGSSVDDEQNSNPRGSSPDPFSLMSGVSEVLNLLKILGNGHRHLLMYNCQEALLIYQKLSEKQYNTHWVLMQVGKAYVELQDYFNADSVFTLAHQKSPYALEGMDTYSTVLYHLKEEMRLGYLAQELIAVDRLSPESWCASGNYYSLRKDHEAALKMFRRAIQLNDRFTYAHTLCGHELAALEDFEEAERCYRKALSIDTRHYNAWYGLGMTYLHQEKFEFAQHQFQLALQINPRSSVIMCYFGIALHESKRNDEALKMMEKAIVADARNPLSKYFKANILADLGDYHRALEVLEELRDSAPHESSVHALLGKIYKEVKLYDKAVLNFGTALDLNPSPSDTVKIKVTGRVTYNGYGLGEIVPQKTSAYISQNDVHIGVMTVQETLDFSARCQGIGTRYDLLSELVRREKDAGILPEPEVDLFMKSIAAENVKSSLITDYTLKRFVDQVMELVELKSLKDGIVGLPGISGLSTEQRKRLTIAVELVANPSIIFMDEPTSGLDARAAAIVMRTVRNTVDTGRTVVCTIHQPSIDIFEAFDELLLMKRGGQVIYAGPLGQNSHKIIEYFQAIPGVQKIKEKYNPATWMLEVSSVAAEAKLDIDFAEHYITSSLYQRNKKLVKEVSTPPQGAKDLYFSTQFSESFLGQFKSCLWKQWITYWRTPDYNLARFFFTFFAALMVGSIFWKVGTTRDSANDLTKVIGAMYAAVLFVGINNATSVQPLVAVERTVFYRERAAEMYSALPYALAQVVCEIPFVLIQTTYYTLITYAMMCFEWTVVKFFWFFFVSFFSFLYFTYYGMMAVAITPNQQVAAIFAGAFYGLFNLFSGFLIPRPRIPKWWIWYYWICPVAWTVYGLIVSQYGDQEDTIKVPGMMEDPTIKWYIENHYGYDPNFMGSIAAVLVGFTVFFAFMFAFGIKMLNFQQR</sequence>
<feature type="compositionally biased region" description="Polar residues" evidence="13">
    <location>
        <begin position="249"/>
        <end position="258"/>
    </location>
</feature>
<comment type="caution">
    <text evidence="16">The sequence shown here is derived from an EMBL/GenBank/DDBJ whole genome shotgun (WGS) entry which is preliminary data.</text>
</comment>
<dbReference type="Pfam" id="PF01061">
    <property type="entry name" value="ABC2_membrane"/>
    <property type="match status" value="1"/>
</dbReference>
<feature type="transmembrane region" description="Helical" evidence="14">
    <location>
        <begin position="945"/>
        <end position="966"/>
    </location>
</feature>
<keyword evidence="6" id="KW-0131">Cell cycle</keyword>
<evidence type="ECO:0000256" key="9">
    <source>
        <dbReference type="ARBA" id="ARBA00023136"/>
    </source>
</evidence>
<feature type="repeat" description="TPR" evidence="12">
    <location>
        <begin position="416"/>
        <end position="449"/>
    </location>
</feature>
<evidence type="ECO:0000256" key="10">
    <source>
        <dbReference type="ARBA" id="ARBA00023242"/>
    </source>
</evidence>
<keyword evidence="6" id="KW-0132">Cell division</keyword>
<dbReference type="InterPro" id="IPR013525">
    <property type="entry name" value="ABC2_TM"/>
</dbReference>
<feature type="repeat" description="TPR" evidence="12">
    <location>
        <begin position="450"/>
        <end position="483"/>
    </location>
</feature>
<evidence type="ECO:0000256" key="6">
    <source>
        <dbReference type="ARBA" id="ARBA00022776"/>
    </source>
</evidence>
<feature type="region of interest" description="Disordered" evidence="13">
    <location>
        <begin position="268"/>
        <end position="302"/>
    </location>
</feature>
<evidence type="ECO:0000313" key="16">
    <source>
        <dbReference type="EMBL" id="KAF2545512.1"/>
    </source>
</evidence>
<feature type="transmembrane region" description="Helical" evidence="14">
    <location>
        <begin position="1058"/>
        <end position="1082"/>
    </location>
</feature>